<feature type="region of interest" description="Disordered" evidence="2">
    <location>
        <begin position="92"/>
        <end position="115"/>
    </location>
</feature>
<keyword evidence="4" id="KW-1185">Reference proteome</keyword>
<evidence type="ECO:0000313" key="3">
    <source>
        <dbReference type="EMBL" id="CAL8148444.1"/>
    </source>
</evidence>
<keyword evidence="1" id="KW-0175">Coiled coil</keyword>
<dbReference type="Proteomes" id="UP001642540">
    <property type="component" value="Unassembled WGS sequence"/>
</dbReference>
<feature type="region of interest" description="Disordered" evidence="2">
    <location>
        <begin position="500"/>
        <end position="561"/>
    </location>
</feature>
<feature type="compositionally biased region" description="Polar residues" evidence="2">
    <location>
        <begin position="501"/>
        <end position="517"/>
    </location>
</feature>
<feature type="coiled-coil region" evidence="1">
    <location>
        <begin position="268"/>
        <end position="307"/>
    </location>
</feature>
<proteinExistence type="predicted"/>
<name>A0ABP1SAE9_9HEXA</name>
<gene>
    <name evidence="3" type="ORF">ODALV1_LOCUS31426</name>
</gene>
<protein>
    <submittedName>
        <fullName evidence="3">Uncharacterized protein</fullName>
    </submittedName>
</protein>
<evidence type="ECO:0000256" key="2">
    <source>
        <dbReference type="SAM" id="MobiDB-lite"/>
    </source>
</evidence>
<organism evidence="3 4">
    <name type="scientific">Orchesella dallaii</name>
    <dbReference type="NCBI Taxonomy" id="48710"/>
    <lineage>
        <taxon>Eukaryota</taxon>
        <taxon>Metazoa</taxon>
        <taxon>Ecdysozoa</taxon>
        <taxon>Arthropoda</taxon>
        <taxon>Hexapoda</taxon>
        <taxon>Collembola</taxon>
        <taxon>Entomobryomorpha</taxon>
        <taxon>Entomobryoidea</taxon>
        <taxon>Orchesellidae</taxon>
        <taxon>Orchesellinae</taxon>
        <taxon>Orchesella</taxon>
    </lineage>
</organism>
<evidence type="ECO:0000313" key="4">
    <source>
        <dbReference type="Proteomes" id="UP001642540"/>
    </source>
</evidence>
<accession>A0ABP1SAE9</accession>
<feature type="compositionally biased region" description="Basic and acidic residues" evidence="2">
    <location>
        <begin position="548"/>
        <end position="561"/>
    </location>
</feature>
<evidence type="ECO:0000256" key="1">
    <source>
        <dbReference type="SAM" id="Coils"/>
    </source>
</evidence>
<comment type="caution">
    <text evidence="3">The sequence shown here is derived from an EMBL/GenBank/DDBJ whole genome shotgun (WGS) entry which is preliminary data.</text>
</comment>
<sequence length="649" mass="77073">MDTPYQHETDRLKKYEMALHKKHELDVHKRHEVNTHRWVQEDDDESSNSSMPQSYFPIQKEVNCAQALASYQANVPPVYAKKTKQKTNIYSRSHVKQSKVHQIKHMTRRPPGAVPPFSLNTWKDLTPDVKIPDYRSKTDGNVYYSRGRLGQKLNQQKPEFDVSDPHNKRKVHETRGHSSYSALHDPHCKSYLYKPSVLKHLKKQKLINEREEVLCNVHEFNHYRSYLGELFNDQVKRRISDNNGMKNLERDLSRSIYAKHKRKQVDNHKKFQLEHVQATEQYRKLKKQKYIENIKEWKKRLTLVEQQRLEMTVARKGMYTKRHWNAHLTREKADEQESHRKKHTLTRIAYAEIKNDYVTKYDKFVRLALRERYKADQVAVMVARDDQIDDMEQLVDETLKRARATWLQKYNGFVDKCRENPLHNYQTHLEAQQRVIYLMKKYFTTWKLRVAKLRRMRPDEGHQTNFNVDKQLQPYVKDLKELTPDELQAALLEGKRIGELSNGNKQKSKLTDSVNKSQPKHRKPKVIVEQYEDGHGHGDHSRKKPPKKQTDHDTGSKDSLDEGDEFIDKLVRRFQYGQEQLKQKLKTHRATALQHPVPIHLLTIPNKMKLDVDQEMQQEMITSLFDINLSTNPVDKEEIAKGWKLMHKK</sequence>
<reference evidence="3 4" key="1">
    <citation type="submission" date="2024-08" db="EMBL/GenBank/DDBJ databases">
        <authorList>
            <person name="Cucini C."/>
            <person name="Frati F."/>
        </authorList>
    </citation>
    <scope>NUCLEOTIDE SEQUENCE [LARGE SCALE GENOMIC DNA]</scope>
</reference>
<feature type="compositionally biased region" description="Basic residues" evidence="2">
    <location>
        <begin position="93"/>
        <end position="108"/>
    </location>
</feature>
<feature type="region of interest" description="Disordered" evidence="2">
    <location>
        <begin position="156"/>
        <end position="180"/>
    </location>
</feature>
<dbReference type="EMBL" id="CAXLJM020000170">
    <property type="protein sequence ID" value="CAL8148444.1"/>
    <property type="molecule type" value="Genomic_DNA"/>
</dbReference>